<protein>
    <submittedName>
        <fullName evidence="2">Pilus assembly protein</fullName>
    </submittedName>
</protein>
<keyword evidence="1" id="KW-0732">Signal</keyword>
<accession>A0ABY7XZ16</accession>
<evidence type="ECO:0000256" key="1">
    <source>
        <dbReference type="SAM" id="SignalP"/>
    </source>
</evidence>
<dbReference type="EMBL" id="CP082270">
    <property type="protein sequence ID" value="WDM62980.1"/>
    <property type="molecule type" value="Genomic_DNA"/>
</dbReference>
<dbReference type="Proteomes" id="UP001216828">
    <property type="component" value="Chromosome"/>
</dbReference>
<dbReference type="RefSeq" id="WP_274511038.1">
    <property type="nucleotide sequence ID" value="NZ_CP082270.1"/>
</dbReference>
<evidence type="ECO:0000313" key="3">
    <source>
        <dbReference type="Proteomes" id="UP001216828"/>
    </source>
</evidence>
<dbReference type="InterPro" id="IPR008962">
    <property type="entry name" value="PapD-like_sf"/>
</dbReference>
<evidence type="ECO:0000313" key="2">
    <source>
        <dbReference type="EMBL" id="WDM62980.1"/>
    </source>
</evidence>
<dbReference type="Gene3D" id="2.60.40.10">
    <property type="entry name" value="Immunoglobulins"/>
    <property type="match status" value="1"/>
</dbReference>
<sequence>MNKFVYLLLPVALLHAAPAHANLTVHPMRSSVEGKRSTQIRVYSQSTQAQYVQATLRRIDNPASANEQESEVEPHEAAIAVTPGKFALAGGGNRLIRVIPLQPVQKETAYRVYFEGVRGPDETTQEGEGRSQANVGVSLVWGALVNVLPTDGEVVLQLQGNTLLNTGSLRVGITSVAECTRAGACTAHDITHSLYPDAALELPFQPKAGNTLQLRYRLTRDGYREHVQTVAGSAG</sequence>
<keyword evidence="3" id="KW-1185">Reference proteome</keyword>
<dbReference type="InterPro" id="IPR013783">
    <property type="entry name" value="Ig-like_fold"/>
</dbReference>
<dbReference type="SUPFAM" id="SSF49354">
    <property type="entry name" value="PapD-like"/>
    <property type="match status" value="1"/>
</dbReference>
<name>A0ABY7XZ16_9GAMM</name>
<organism evidence="2 3">
    <name type="scientific">Stenotrophomonas forensis</name>
    <dbReference type="NCBI Taxonomy" id="2871169"/>
    <lineage>
        <taxon>Bacteria</taxon>
        <taxon>Pseudomonadati</taxon>
        <taxon>Pseudomonadota</taxon>
        <taxon>Gammaproteobacteria</taxon>
        <taxon>Lysobacterales</taxon>
        <taxon>Lysobacteraceae</taxon>
        <taxon>Stenotrophomonas</taxon>
        <taxon>Stenotrophomonas maltophilia group</taxon>
    </lineage>
</organism>
<gene>
    <name evidence="2" type="ORF">K5L94_17985</name>
</gene>
<reference evidence="2 3" key="1">
    <citation type="submission" date="2021-08" db="EMBL/GenBank/DDBJ databases">
        <title>Stenotrophomonas forensis sp. nov., isolated from contaminated viral transport media.</title>
        <authorList>
            <person name="Nguyen S.V."/>
            <person name="Edwards D."/>
            <person name="Scott S."/>
            <person name="Doss J."/>
            <person name="Merid S."/>
            <person name="Zelaya E."/>
            <person name="Maza C."/>
            <person name="Mann M."/>
            <person name="Hamilton B."/>
            <person name="Blackwell R."/>
            <person name="Tran A."/>
            <person name="Hauser J."/>
        </authorList>
    </citation>
    <scope>NUCLEOTIDE SEQUENCE [LARGE SCALE GENOMIC DNA]</scope>
    <source>
        <strain evidence="2 3">DFS-20110405</strain>
    </source>
</reference>
<proteinExistence type="predicted"/>
<feature type="chain" id="PRO_5047352019" evidence="1">
    <location>
        <begin position="22"/>
        <end position="235"/>
    </location>
</feature>
<feature type="signal peptide" evidence="1">
    <location>
        <begin position="1"/>
        <end position="21"/>
    </location>
</feature>